<evidence type="ECO:0000313" key="5">
    <source>
        <dbReference type="EMBL" id="RSK39849.1"/>
    </source>
</evidence>
<dbReference type="Gene3D" id="2.60.120.260">
    <property type="entry name" value="Galactose-binding domain-like"/>
    <property type="match status" value="1"/>
</dbReference>
<feature type="domain" description="T9SS-like galactose binding" evidence="4">
    <location>
        <begin position="539"/>
        <end position="672"/>
    </location>
</feature>
<dbReference type="Gene3D" id="2.60.120.380">
    <property type="match status" value="1"/>
</dbReference>
<keyword evidence="1 2" id="KW-0732">Signal</keyword>
<evidence type="ECO:0000259" key="3">
    <source>
        <dbReference type="Pfam" id="PF18962"/>
    </source>
</evidence>
<dbReference type="Pfam" id="PF23759">
    <property type="entry name" value="GBD_T9SS_assoc"/>
    <property type="match status" value="2"/>
</dbReference>
<dbReference type="InterPro" id="IPR056600">
    <property type="entry name" value="GBD_T9SS_assoc"/>
</dbReference>
<dbReference type="NCBIfam" id="TIGR04183">
    <property type="entry name" value="Por_Secre_tail"/>
    <property type="match status" value="1"/>
</dbReference>
<evidence type="ECO:0000313" key="6">
    <source>
        <dbReference type="Proteomes" id="UP000270620"/>
    </source>
</evidence>
<dbReference type="CDD" id="cd00063">
    <property type="entry name" value="FN3"/>
    <property type="match status" value="1"/>
</dbReference>
<dbReference type="OrthoDB" id="1113525at2"/>
<accession>A0A3R9NXN5</accession>
<dbReference type="Pfam" id="PF18962">
    <property type="entry name" value="Por_Secre_tail"/>
    <property type="match status" value="1"/>
</dbReference>
<protein>
    <submittedName>
        <fullName evidence="5">T9SS C-terminal target domain-containing protein</fullName>
    </submittedName>
</protein>
<reference evidence="5 6" key="1">
    <citation type="submission" date="2018-12" db="EMBL/GenBank/DDBJ databases">
        <title>Mangrovimonas spongiae sp. nov., a novel member of the genus Mangrovimonas isolated from marine sponge.</title>
        <authorList>
            <person name="Zhuang L."/>
            <person name="Luo L."/>
        </authorList>
    </citation>
    <scope>NUCLEOTIDE SEQUENCE [LARGE SCALE GENOMIC DNA]</scope>
    <source>
        <strain evidence="5 6">HN-E26</strain>
    </source>
</reference>
<dbReference type="InterPro" id="IPR026444">
    <property type="entry name" value="Secre_tail"/>
</dbReference>
<feature type="domain" description="T9SS-like galactose binding" evidence="4">
    <location>
        <begin position="681"/>
        <end position="801"/>
    </location>
</feature>
<gene>
    <name evidence="5" type="ORF">EJA19_08180</name>
</gene>
<evidence type="ECO:0000256" key="1">
    <source>
        <dbReference type="ARBA" id="ARBA00022729"/>
    </source>
</evidence>
<dbReference type="Gene3D" id="2.60.40.10">
    <property type="entry name" value="Immunoglobulins"/>
    <property type="match status" value="1"/>
</dbReference>
<dbReference type="InterPro" id="IPR013783">
    <property type="entry name" value="Ig-like_fold"/>
</dbReference>
<proteinExistence type="predicted"/>
<keyword evidence="6" id="KW-1185">Reference proteome</keyword>
<dbReference type="EMBL" id="RWBG01000003">
    <property type="protein sequence ID" value="RSK39849.1"/>
    <property type="molecule type" value="Genomic_DNA"/>
</dbReference>
<comment type="caution">
    <text evidence="5">The sequence shown here is derived from an EMBL/GenBank/DDBJ whole genome shotgun (WGS) entry which is preliminary data.</text>
</comment>
<feature type="chain" id="PRO_5018759124" evidence="2">
    <location>
        <begin position="19"/>
        <end position="1028"/>
    </location>
</feature>
<evidence type="ECO:0000256" key="2">
    <source>
        <dbReference type="SAM" id="SignalP"/>
    </source>
</evidence>
<feature type="domain" description="Secretion system C-terminal sorting" evidence="3">
    <location>
        <begin position="959"/>
        <end position="1026"/>
    </location>
</feature>
<evidence type="ECO:0000259" key="4">
    <source>
        <dbReference type="Pfam" id="PF23759"/>
    </source>
</evidence>
<dbReference type="RefSeq" id="WP_125467873.1">
    <property type="nucleotide sequence ID" value="NZ_RWBG01000003.1"/>
</dbReference>
<feature type="signal peptide" evidence="2">
    <location>
        <begin position="1"/>
        <end position="18"/>
    </location>
</feature>
<dbReference type="Proteomes" id="UP000270620">
    <property type="component" value="Unassembled WGS sequence"/>
</dbReference>
<sequence>MKKITFYFLMLLSVTAFSQVEIVEDFESGNLPAGWTGDFNVSGTNAYYGCGTDQASGGVGAGQTAIMTTQNLTAVTNDTDLTVSFAYNIFEQVSRFPPPSFSAPAANWGSLVFEYSTDGGTNWTAAITIDDSNFTFVSPLDCVSTGSVNVGTLAAGTDFQARFVLTGTTVNNFSLIALVDDISITQVATSAPNCTTLATPVNGDTDVEPNSTLTWATATGIPTGYSVSIGTSAGATDIVNAEEVTGTSYDLTGLLAYETEYFVTITPFNDFNGDDVNDYATGCSEESFTTRTPPITGATCGDPIVANPSPVYVDVNDTANFEDIVDANPCNSNYMRANDAFYQIPAATEDRSVDVQVIYNWDEANGNFYSSSVLILDGCPDDPATNCVVADGNFNVPVNPDTGMYQKELLDVVLSANQDYYVVLSSSSGNESASYYTYGYNLVISQDECISPEMTITAVEDCANGGFSIDADITYLGDASSLTLSDGLGNSITNITETGIVNMPGPYTSGSEITLTLTNDDTTSCFAEATTSYYCPPVNDECSGALDLTINTDDTCTITTDATNAGASYSEIIGAGTSFTCGAGNNDVWFSFEAVAESVIVQYSNIEAAIGSSTTLLVTEVFASTDGTCSGDFTSMLCKTGDYVYVSGLTVGDTYYIRNASSSSSNEQNFTICLKTPVFPANDNCADAITLTESTSETCDNAVSGTTVGASLSGASTCPNSIFTTYGDVWYTFTPSVDGIYEFNLTTTSADAPSTNYMVYSGSCGTFTELINCGNSNNQTVTLTGSETYYVMVRSAQSAAGAEFDLCVWALPEPVENDSCTTPFVLAESDETGNNTIVGNMDNSYPSVQSCVSSYNTIWYSFTPNYTGTYNFDFTRGAEGSAYYTVYDTDDCANTSENYITGFISCYNSGDMQGDVVAGNTYLISVHANGAADFEIFAYPTEETLTVDTVDAFKSFTYYPNPVLNTLTVKAGNNISNISVRNIVGQEILVTKPNSLKTTVNMNDLNEGVYFVTVQVNGAKKTFKVIKK</sequence>
<dbReference type="InterPro" id="IPR003961">
    <property type="entry name" value="FN3_dom"/>
</dbReference>
<dbReference type="AlphaFoldDB" id="A0A3R9NXN5"/>
<organism evidence="5 6">
    <name type="scientific">Mangrovimonas spongiae</name>
    <dbReference type="NCBI Taxonomy" id="2494697"/>
    <lineage>
        <taxon>Bacteria</taxon>
        <taxon>Pseudomonadati</taxon>
        <taxon>Bacteroidota</taxon>
        <taxon>Flavobacteriia</taxon>
        <taxon>Flavobacteriales</taxon>
        <taxon>Flavobacteriaceae</taxon>
        <taxon>Mangrovimonas</taxon>
    </lineage>
</organism>
<name>A0A3R9NXN5_9FLAO</name>